<dbReference type="Gene3D" id="1.10.274.100">
    <property type="entry name" value="RNA polymerase Rpb1, domain 3"/>
    <property type="match status" value="2"/>
</dbReference>
<feature type="binding site" evidence="7">
    <location>
        <position position="93"/>
    </location>
    <ligand>
        <name>Zn(2+)</name>
        <dbReference type="ChEBI" id="CHEBI:29105"/>
        <label>1</label>
    </ligand>
</feature>
<feature type="binding site" evidence="7">
    <location>
        <position position="80"/>
    </location>
    <ligand>
        <name>Zn(2+)</name>
        <dbReference type="ChEBI" id="CHEBI:29105"/>
        <label>1</label>
    </ligand>
</feature>
<dbReference type="InterPro" id="IPR007066">
    <property type="entry name" value="RNA_pol_Rpb1_3"/>
</dbReference>
<keyword evidence="3 7" id="KW-0548">Nucleotidyltransferase</keyword>
<dbReference type="Pfam" id="PF00623">
    <property type="entry name" value="RNA_pol_Rpb1_2"/>
    <property type="match status" value="1"/>
</dbReference>
<name>A0A2H0PVS3_9BACT</name>
<dbReference type="Gene3D" id="1.10.132.30">
    <property type="match status" value="1"/>
</dbReference>
<dbReference type="GO" id="GO:0003899">
    <property type="term" value="F:DNA-directed RNA polymerase activity"/>
    <property type="evidence" value="ECO:0007669"/>
    <property type="project" value="UniProtKB-UniRule"/>
</dbReference>
<dbReference type="Gene3D" id="2.40.50.100">
    <property type="match status" value="1"/>
</dbReference>
<feature type="binding site" evidence="7">
    <location>
        <position position="930"/>
    </location>
    <ligand>
        <name>Zn(2+)</name>
        <dbReference type="ChEBI" id="CHEBI:29105"/>
        <label>2</label>
    </ligand>
</feature>
<dbReference type="PANTHER" id="PTHR19376:SF54">
    <property type="entry name" value="DNA-DIRECTED RNA POLYMERASE SUBUNIT BETA"/>
    <property type="match status" value="1"/>
</dbReference>
<comment type="subunit">
    <text evidence="7">The RNAP catalytic core consists of 2 alpha, 1 beta, 1 beta' and 1 omega subunit. When a sigma factor is associated with the core the holoenzyme is formed, which can initiate transcription.</text>
</comment>
<accession>A0A2H0PVS3</accession>
<keyword evidence="7" id="KW-0862">Zinc</keyword>
<dbReference type="Proteomes" id="UP000236846">
    <property type="component" value="Unassembled WGS sequence"/>
</dbReference>
<dbReference type="InterPro" id="IPR045867">
    <property type="entry name" value="DNA-dir_RpoC_beta_prime"/>
</dbReference>
<feature type="binding site" evidence="7">
    <location>
        <position position="519"/>
    </location>
    <ligand>
        <name>Mg(2+)</name>
        <dbReference type="ChEBI" id="CHEBI:18420"/>
    </ligand>
</feature>
<dbReference type="Gene3D" id="1.10.40.90">
    <property type="match status" value="1"/>
</dbReference>
<dbReference type="InterPro" id="IPR044893">
    <property type="entry name" value="RNA_pol_Rpb1_clamp_domain"/>
</dbReference>
<keyword evidence="4 7" id="KW-0479">Metal-binding</keyword>
<evidence type="ECO:0000256" key="9">
    <source>
        <dbReference type="SAM" id="Coils"/>
    </source>
</evidence>
<dbReference type="Gene3D" id="1.10.150.390">
    <property type="match status" value="1"/>
</dbReference>
<evidence type="ECO:0000256" key="2">
    <source>
        <dbReference type="ARBA" id="ARBA00022679"/>
    </source>
</evidence>
<dbReference type="InterPro" id="IPR012754">
    <property type="entry name" value="DNA-dir_RpoC_beta_prime_bact"/>
</dbReference>
<dbReference type="InterPro" id="IPR042102">
    <property type="entry name" value="RNA_pol_Rpb1_3_sf"/>
</dbReference>
<dbReference type="GO" id="GO:0008270">
    <property type="term" value="F:zinc ion binding"/>
    <property type="evidence" value="ECO:0007669"/>
    <property type="project" value="UniProtKB-UniRule"/>
</dbReference>
<keyword evidence="1 7" id="KW-0240">DNA-directed RNA polymerase</keyword>
<evidence type="ECO:0000256" key="8">
    <source>
        <dbReference type="RuleBase" id="RU004279"/>
    </source>
</evidence>
<dbReference type="GO" id="GO:0000287">
    <property type="term" value="F:magnesium ion binding"/>
    <property type="evidence" value="ECO:0007669"/>
    <property type="project" value="UniProtKB-UniRule"/>
</dbReference>
<dbReference type="Pfam" id="PF04983">
    <property type="entry name" value="RNA_pol_Rpb1_3"/>
    <property type="match status" value="1"/>
</dbReference>
<dbReference type="SMART" id="SM00663">
    <property type="entry name" value="RPOLA_N"/>
    <property type="match status" value="1"/>
</dbReference>
<feature type="binding site" evidence="7">
    <location>
        <position position="933"/>
    </location>
    <ligand>
        <name>Zn(2+)</name>
        <dbReference type="ChEBI" id="CHEBI:29105"/>
        <label>2</label>
    </ligand>
</feature>
<evidence type="ECO:0000256" key="3">
    <source>
        <dbReference type="ARBA" id="ARBA00022695"/>
    </source>
</evidence>
<evidence type="ECO:0000256" key="6">
    <source>
        <dbReference type="ARBA" id="ARBA00048552"/>
    </source>
</evidence>
<organism evidence="11 12">
    <name type="scientific">Candidatus Brennerbacteria bacterium CG11_big_fil_rev_8_21_14_0_20_43_10</name>
    <dbReference type="NCBI Taxonomy" id="1974523"/>
    <lineage>
        <taxon>Bacteria</taxon>
        <taxon>Candidatus Brenneribacteriota</taxon>
    </lineage>
</organism>
<dbReference type="Pfam" id="PF04997">
    <property type="entry name" value="RNA_pol_Rpb1_1"/>
    <property type="match status" value="1"/>
</dbReference>
<feature type="binding site" evidence="7">
    <location>
        <position position="852"/>
    </location>
    <ligand>
        <name>Zn(2+)</name>
        <dbReference type="ChEBI" id="CHEBI:29105"/>
        <label>2</label>
    </ligand>
</feature>
<keyword evidence="7" id="KW-0460">Magnesium</keyword>
<dbReference type="Pfam" id="PF04998">
    <property type="entry name" value="RNA_pol_Rpb1_5"/>
    <property type="match status" value="1"/>
</dbReference>
<comment type="caution">
    <text evidence="11">The sequence shown here is derived from an EMBL/GenBank/DDBJ whole genome shotgun (WGS) entry which is preliminary data.</text>
</comment>
<comment type="catalytic activity">
    <reaction evidence="6 7 8">
        <text>RNA(n) + a ribonucleoside 5'-triphosphate = RNA(n+1) + diphosphate</text>
        <dbReference type="Rhea" id="RHEA:21248"/>
        <dbReference type="Rhea" id="RHEA-COMP:14527"/>
        <dbReference type="Rhea" id="RHEA-COMP:17342"/>
        <dbReference type="ChEBI" id="CHEBI:33019"/>
        <dbReference type="ChEBI" id="CHEBI:61557"/>
        <dbReference type="ChEBI" id="CHEBI:140395"/>
        <dbReference type="EC" id="2.7.7.6"/>
    </reaction>
</comment>
<dbReference type="GO" id="GO:0006351">
    <property type="term" value="P:DNA-templated transcription"/>
    <property type="evidence" value="ECO:0007669"/>
    <property type="project" value="UniProtKB-UniRule"/>
</dbReference>
<keyword evidence="5 7" id="KW-0804">Transcription</keyword>
<dbReference type="Gene3D" id="2.40.40.20">
    <property type="match status" value="1"/>
</dbReference>
<dbReference type="SUPFAM" id="SSF64484">
    <property type="entry name" value="beta and beta-prime subunits of DNA dependent RNA-polymerase"/>
    <property type="match status" value="1"/>
</dbReference>
<comment type="cofactor">
    <cofactor evidence="7">
        <name>Mg(2+)</name>
        <dbReference type="ChEBI" id="CHEBI:18420"/>
    </cofactor>
    <text evidence="7">Binds 1 Mg(2+) ion per subunit.</text>
</comment>
<proteinExistence type="inferred from homology"/>
<dbReference type="PANTHER" id="PTHR19376">
    <property type="entry name" value="DNA-DIRECTED RNA POLYMERASE"/>
    <property type="match status" value="1"/>
</dbReference>
<comment type="similarity">
    <text evidence="7 8">Belongs to the RNA polymerase beta' chain family.</text>
</comment>
<protein>
    <recommendedName>
        <fullName evidence="7">DNA-directed RNA polymerase subunit beta'</fullName>
        <shortName evidence="7">RNAP subunit beta'</shortName>
        <ecNumber evidence="7">2.7.7.6</ecNumber>
    </recommendedName>
    <alternativeName>
        <fullName evidence="7">RNA polymerase subunit beta'</fullName>
    </alternativeName>
    <alternativeName>
        <fullName evidence="7">Transcriptase subunit beta'</fullName>
    </alternativeName>
</protein>
<dbReference type="EC" id="2.7.7.6" evidence="7"/>
<evidence type="ECO:0000256" key="7">
    <source>
        <dbReference type="HAMAP-Rule" id="MF_01322"/>
    </source>
</evidence>
<evidence type="ECO:0000256" key="5">
    <source>
        <dbReference type="ARBA" id="ARBA00023163"/>
    </source>
</evidence>
<dbReference type="Gene3D" id="1.10.1790.20">
    <property type="match status" value="1"/>
</dbReference>
<comment type="cofactor">
    <cofactor evidence="7">
        <name>Zn(2+)</name>
        <dbReference type="ChEBI" id="CHEBI:29105"/>
    </cofactor>
    <text evidence="7">Binds 2 Zn(2+) ions per subunit.</text>
</comment>
<evidence type="ECO:0000259" key="10">
    <source>
        <dbReference type="SMART" id="SM00663"/>
    </source>
</evidence>
<feature type="binding site" evidence="7">
    <location>
        <position position="96"/>
    </location>
    <ligand>
        <name>Zn(2+)</name>
        <dbReference type="ChEBI" id="CHEBI:29105"/>
        <label>1</label>
    </ligand>
</feature>
<dbReference type="NCBIfam" id="TIGR02386">
    <property type="entry name" value="rpoC_TIGR"/>
    <property type="match status" value="1"/>
</dbReference>
<dbReference type="CDD" id="cd02655">
    <property type="entry name" value="RNAP_beta'_C"/>
    <property type="match status" value="1"/>
</dbReference>
<dbReference type="InterPro" id="IPR006592">
    <property type="entry name" value="RNA_pol_N"/>
</dbReference>
<dbReference type="InterPro" id="IPR007081">
    <property type="entry name" value="RNA_pol_Rpb1_5"/>
</dbReference>
<feature type="binding site" evidence="7">
    <location>
        <position position="523"/>
    </location>
    <ligand>
        <name>Mg(2+)</name>
        <dbReference type="ChEBI" id="CHEBI:18420"/>
    </ligand>
</feature>
<dbReference type="InterPro" id="IPR000722">
    <property type="entry name" value="RNA_pol_asu"/>
</dbReference>
<evidence type="ECO:0000313" key="12">
    <source>
        <dbReference type="Proteomes" id="UP000236846"/>
    </source>
</evidence>
<gene>
    <name evidence="7 11" type="primary">rpoC</name>
    <name evidence="11" type="ORF">COV41_02270</name>
</gene>
<keyword evidence="9" id="KW-0175">Coiled coil</keyword>
<comment type="function">
    <text evidence="7 8">DNA-dependent RNA polymerase catalyzes the transcription of DNA into RNA using the four ribonucleoside triphosphates as substrates.</text>
</comment>
<dbReference type="InterPro" id="IPR007080">
    <property type="entry name" value="RNA_pol_Rpb1_1"/>
</dbReference>
<keyword evidence="2 7" id="KW-0808">Transferase</keyword>
<feature type="binding site" evidence="7">
    <location>
        <position position="923"/>
    </location>
    <ligand>
        <name>Zn(2+)</name>
        <dbReference type="ChEBI" id="CHEBI:29105"/>
        <label>2</label>
    </ligand>
</feature>
<dbReference type="CDD" id="cd01609">
    <property type="entry name" value="RNAP_beta'_N"/>
    <property type="match status" value="1"/>
</dbReference>
<evidence type="ECO:0000313" key="11">
    <source>
        <dbReference type="EMBL" id="PIR26098.1"/>
    </source>
</evidence>
<feature type="coiled-coil region" evidence="9">
    <location>
        <begin position="159"/>
        <end position="205"/>
    </location>
</feature>
<feature type="domain" description="RNA polymerase N-terminal" evidence="10">
    <location>
        <begin position="289"/>
        <end position="573"/>
    </location>
</feature>
<dbReference type="EMBL" id="PCXE01000039">
    <property type="protein sequence ID" value="PIR26098.1"/>
    <property type="molecule type" value="Genomic_DNA"/>
</dbReference>
<feature type="binding site" evidence="7">
    <location>
        <position position="78"/>
    </location>
    <ligand>
        <name>Zn(2+)</name>
        <dbReference type="ChEBI" id="CHEBI:29105"/>
        <label>1</label>
    </ligand>
</feature>
<dbReference type="InterPro" id="IPR038120">
    <property type="entry name" value="Rpb1_funnel_sf"/>
</dbReference>
<reference evidence="11 12" key="1">
    <citation type="submission" date="2017-09" db="EMBL/GenBank/DDBJ databases">
        <title>Depth-based differentiation of microbial function through sediment-hosted aquifers and enrichment of novel symbionts in the deep terrestrial subsurface.</title>
        <authorList>
            <person name="Probst A.J."/>
            <person name="Ladd B."/>
            <person name="Jarett J.K."/>
            <person name="Geller-Mcgrath D.E."/>
            <person name="Sieber C.M."/>
            <person name="Emerson J.B."/>
            <person name="Anantharaman K."/>
            <person name="Thomas B.C."/>
            <person name="Malmstrom R."/>
            <person name="Stieglmeier M."/>
            <person name="Klingl A."/>
            <person name="Woyke T."/>
            <person name="Ryan C.M."/>
            <person name="Banfield J.F."/>
        </authorList>
    </citation>
    <scope>NUCLEOTIDE SEQUENCE [LARGE SCALE GENOMIC DNA]</scope>
    <source>
        <strain evidence="11">CG11_big_fil_rev_8_21_14_0_20_43_10</strain>
    </source>
</reference>
<dbReference type="GO" id="GO:0000428">
    <property type="term" value="C:DNA-directed RNA polymerase complex"/>
    <property type="evidence" value="ECO:0007669"/>
    <property type="project" value="UniProtKB-KW"/>
</dbReference>
<dbReference type="HAMAP" id="MF_01322">
    <property type="entry name" value="RNApol_bact_RpoC"/>
    <property type="match status" value="1"/>
</dbReference>
<dbReference type="Gene3D" id="4.10.860.120">
    <property type="entry name" value="RNA polymerase II, clamp domain"/>
    <property type="match status" value="1"/>
</dbReference>
<feature type="binding site" evidence="7">
    <location>
        <position position="521"/>
    </location>
    <ligand>
        <name>Mg(2+)</name>
        <dbReference type="ChEBI" id="CHEBI:18420"/>
    </ligand>
</feature>
<sequence length="1226" mass="137781">MRGEPTIKTVSHPRKHVSVLDIYDFDAMKIHLSSRDEIMEWSFGEVTKPETINYRTQRPEKDGLFSERIFGPTKDYECYCGKYKKIRYKGVICDRCGVEVTKSIVRRERMAHITLAAPCAHIWFLRGVPSRIGLLLDIPLAQLERVVYYTGYIVTRVDEDAKKQVMKELEQEVASKRKAIKKQDKQKMKQESESLEQSFDKAKMEITSIIPKKVITELEYQHLAMRYGHVFEAHAGSEPLVAMLEGLDLKKMFRALVKELQDGKVQTRKKVLQRMKLVKSFINSGVSPCSMFFTALPVLPPDLRPMVQLDGGRYASSDLNDLYRRIINRNNRLKRLIELNSPEVIIRNEKRMLQEAVDALVDNSSRRSQGVQQVAMSLSRRPLRSLADILKGKQGRFRQNLLGKRVDYSGRSVIVIGPELKLYQCGIPKKMALELFKPFVIHELINRELAYNIKLASHMVDDQHPVVWDILDQVVSGKFVLLNRAPTLHRLSVQAFQPVLIEGLSIRIHPMVCVAFNADFDGDQMAVHLPLSEEAQDEARTIMLSSLNLLKPASGEPVIEPTKDIVLGLYWLTRLSIEPAKLRVFASPEDAISAYEHFILALQEPILVAYDKKDLKYQKVIDKYLKTSAGRLLFNAILPSAMAFVNADMHKKNVRKVVSELIRFVGIEHAQPYLDSIKDLGYQYATKSGLSWGMDDLIIPHDKKAIMNKAKEQVAAIYEEYLNGYLSDTERRSRVIEIWVGVEEKLRADLFASLPQFGPVYTFIKCGAAGNEDNARQIMAIKGLVVDSTGSTIEVPVESCYEEGLTPLEYFNSIHGSRKGLVDTALRTAHAGYLTRRLVDVAQDVVVQEDDCGDVIGRLITREQSKRAGESFTSHLLGRVAAQDIKHKRKIIVKAGLIIGHEACEHIETSGIDRVRIRAITSCKTRFGVCRKCYGYDMGREKLVETGQAIGVIAAQSIGEPGTQLTLRTFHSGGSATAVDITQGLPRVEEVFELHNPKGKGALAHREGVVEDIVDYGTEKVITIKVLEGLATKKSRTKKKGVDEYVISGMLGVLVKKGDEIKKGQRLSEGNLDIHEILSVLGKRAAEEYIIREVKRIYILAGSDINDKHIEVFARKMFSRVRVTDPGGSKFLPGEIIDRSRFFETNDALRVAKKKPMHGVQTVTGISKVALSAEGFLSAASFQHTSHVLIDSVIEGREDTLRGLKENVIIGKMIPAGTGFRPVVDF</sequence>
<evidence type="ECO:0000256" key="1">
    <source>
        <dbReference type="ARBA" id="ARBA00022478"/>
    </source>
</evidence>
<dbReference type="GO" id="GO:0003677">
    <property type="term" value="F:DNA binding"/>
    <property type="evidence" value="ECO:0007669"/>
    <property type="project" value="UniProtKB-UniRule"/>
</dbReference>
<dbReference type="AlphaFoldDB" id="A0A2H0PVS3"/>
<evidence type="ECO:0000256" key="4">
    <source>
        <dbReference type="ARBA" id="ARBA00022723"/>
    </source>
</evidence>